<evidence type="ECO:0000256" key="11">
    <source>
        <dbReference type="NCBIfam" id="TIGR00560"/>
    </source>
</evidence>
<dbReference type="NCBIfam" id="TIGR00560">
    <property type="entry name" value="pgsA"/>
    <property type="match status" value="1"/>
</dbReference>
<dbReference type="PIRSF" id="PIRSF000847">
    <property type="entry name" value="Phos_ph_gly_syn"/>
    <property type="match status" value="1"/>
</dbReference>
<evidence type="ECO:0000256" key="3">
    <source>
        <dbReference type="ARBA" id="ARBA00022516"/>
    </source>
</evidence>
<evidence type="ECO:0000256" key="4">
    <source>
        <dbReference type="ARBA" id="ARBA00022679"/>
    </source>
</evidence>
<evidence type="ECO:0000256" key="8">
    <source>
        <dbReference type="ARBA" id="ARBA00023136"/>
    </source>
</evidence>
<protein>
    <recommendedName>
        <fullName evidence="11">CDP-diacylglycerol--glycerol-3-phosphate 3-phosphatidyltransferase</fullName>
        <ecNumber evidence="11">2.7.8.5</ecNumber>
    </recommendedName>
</protein>
<dbReference type="GeneID" id="95393549"/>
<keyword evidence="9" id="KW-0594">Phospholipid biosynthesis</keyword>
<accession>A0A7W5VAZ7</accession>
<name>A0A7W5VAZ7_9ACTN</name>
<dbReference type="InterPro" id="IPR043130">
    <property type="entry name" value="CDP-OH_PTrfase_TM_dom"/>
</dbReference>
<proteinExistence type="inferred from homology"/>
<comment type="subcellular location">
    <subcellularLocation>
        <location evidence="1">Membrane</location>
        <topology evidence="1">Multi-pass membrane protein</topology>
    </subcellularLocation>
</comment>
<gene>
    <name evidence="14" type="ORF">FHR33_007316</name>
</gene>
<dbReference type="InterPro" id="IPR050324">
    <property type="entry name" value="CDP-alcohol_PTase-I"/>
</dbReference>
<dbReference type="UniPathway" id="UPA00085"/>
<feature type="transmembrane region" description="Helical" evidence="13">
    <location>
        <begin position="97"/>
        <end position="119"/>
    </location>
</feature>
<dbReference type="PANTHER" id="PTHR14269:SF52">
    <property type="entry name" value="PHOSPHATIDYLGLYCEROPHOSPHATE SYNTHASE-RELATED"/>
    <property type="match status" value="1"/>
</dbReference>
<sequence>MTPDERRVVSPWNIANVLTVLRLALVPFFVICLFLPGDGWRVAALVVFGVASLTDHLDGELARRYHLITDFGKIADPIADKALTGAALVSLSVLQELPWWVTLVILARELGITALRFVVIRHGVIPASYGGKVKTALQIAAIVLYLLPGVPDVLRWVVMGAALVVTVVTGADYVVRAIRLRQVAKRARAE</sequence>
<evidence type="ECO:0000256" key="5">
    <source>
        <dbReference type="ARBA" id="ARBA00022692"/>
    </source>
</evidence>
<evidence type="ECO:0000256" key="7">
    <source>
        <dbReference type="ARBA" id="ARBA00023098"/>
    </source>
</evidence>
<dbReference type="RefSeq" id="WP_183657505.1">
    <property type="nucleotide sequence ID" value="NZ_BAAAXX010000109.1"/>
</dbReference>
<evidence type="ECO:0000256" key="1">
    <source>
        <dbReference type="ARBA" id="ARBA00004141"/>
    </source>
</evidence>
<reference evidence="14 15" key="1">
    <citation type="submission" date="2020-08" db="EMBL/GenBank/DDBJ databases">
        <title>Sequencing the genomes of 1000 actinobacteria strains.</title>
        <authorList>
            <person name="Klenk H.-P."/>
        </authorList>
    </citation>
    <scope>NUCLEOTIDE SEQUENCE [LARGE SCALE GENOMIC DNA]</scope>
    <source>
        <strain evidence="14 15">DSM 44320</strain>
    </source>
</reference>
<evidence type="ECO:0000256" key="10">
    <source>
        <dbReference type="ARBA" id="ARBA00023264"/>
    </source>
</evidence>
<evidence type="ECO:0000256" key="9">
    <source>
        <dbReference type="ARBA" id="ARBA00023209"/>
    </source>
</evidence>
<dbReference type="InterPro" id="IPR048254">
    <property type="entry name" value="CDP_ALCOHOL_P_TRANSF_CS"/>
</dbReference>
<keyword evidence="5 13" id="KW-0812">Transmembrane</keyword>
<dbReference type="PANTHER" id="PTHR14269">
    <property type="entry name" value="CDP-DIACYLGLYCEROL--GLYCEROL-3-PHOSPHATE 3-PHOSPHATIDYLTRANSFERASE-RELATED"/>
    <property type="match status" value="1"/>
</dbReference>
<evidence type="ECO:0000256" key="2">
    <source>
        <dbReference type="ARBA" id="ARBA00010441"/>
    </source>
</evidence>
<comment type="similarity">
    <text evidence="2 12">Belongs to the CDP-alcohol phosphatidyltransferase class-I family.</text>
</comment>
<dbReference type="Proteomes" id="UP000579945">
    <property type="component" value="Unassembled WGS sequence"/>
</dbReference>
<dbReference type="EMBL" id="JACIBV010000001">
    <property type="protein sequence ID" value="MBB3731456.1"/>
    <property type="molecule type" value="Genomic_DNA"/>
</dbReference>
<comment type="caution">
    <text evidence="14">The sequence shown here is derived from an EMBL/GenBank/DDBJ whole genome shotgun (WGS) entry which is preliminary data.</text>
</comment>
<evidence type="ECO:0000256" key="6">
    <source>
        <dbReference type="ARBA" id="ARBA00022989"/>
    </source>
</evidence>
<keyword evidence="10" id="KW-1208">Phospholipid metabolism</keyword>
<dbReference type="Gene3D" id="1.20.120.1760">
    <property type="match status" value="1"/>
</dbReference>
<dbReference type="PROSITE" id="PS00379">
    <property type="entry name" value="CDP_ALCOHOL_P_TRANSF"/>
    <property type="match status" value="1"/>
</dbReference>
<keyword evidence="6 13" id="KW-1133">Transmembrane helix</keyword>
<evidence type="ECO:0000256" key="12">
    <source>
        <dbReference type="RuleBase" id="RU003750"/>
    </source>
</evidence>
<dbReference type="InterPro" id="IPR004570">
    <property type="entry name" value="Phosphatidylglycerol_P_synth"/>
</dbReference>
<dbReference type="GO" id="GO:0016020">
    <property type="term" value="C:membrane"/>
    <property type="evidence" value="ECO:0007669"/>
    <property type="project" value="UniProtKB-SubCell"/>
</dbReference>
<dbReference type="AlphaFoldDB" id="A0A7W5VAZ7"/>
<feature type="transmembrane region" description="Helical" evidence="13">
    <location>
        <begin position="131"/>
        <end position="147"/>
    </location>
</feature>
<dbReference type="GO" id="GO:0046474">
    <property type="term" value="P:glycerophospholipid biosynthetic process"/>
    <property type="evidence" value="ECO:0007669"/>
    <property type="project" value="TreeGrafter"/>
</dbReference>
<dbReference type="InterPro" id="IPR000462">
    <property type="entry name" value="CDP-OH_P_trans"/>
</dbReference>
<keyword evidence="8 13" id="KW-0472">Membrane</keyword>
<evidence type="ECO:0000256" key="13">
    <source>
        <dbReference type="SAM" id="Phobius"/>
    </source>
</evidence>
<keyword evidence="7" id="KW-0443">Lipid metabolism</keyword>
<dbReference type="EC" id="2.7.8.5" evidence="11"/>
<dbReference type="GO" id="GO:0008444">
    <property type="term" value="F:CDP-diacylglycerol-glycerol-3-phosphate 3-phosphatidyltransferase activity"/>
    <property type="evidence" value="ECO:0007669"/>
    <property type="project" value="UniProtKB-UniRule"/>
</dbReference>
<keyword evidence="15" id="KW-1185">Reference proteome</keyword>
<dbReference type="Pfam" id="PF01066">
    <property type="entry name" value="CDP-OH_P_transf"/>
    <property type="match status" value="1"/>
</dbReference>
<keyword evidence="4 12" id="KW-0808">Transferase</keyword>
<evidence type="ECO:0000313" key="15">
    <source>
        <dbReference type="Proteomes" id="UP000579945"/>
    </source>
</evidence>
<feature type="transmembrane region" description="Helical" evidence="13">
    <location>
        <begin position="153"/>
        <end position="175"/>
    </location>
</feature>
<feature type="transmembrane region" description="Helical" evidence="13">
    <location>
        <begin position="12"/>
        <end position="36"/>
    </location>
</feature>
<keyword evidence="3" id="KW-0444">Lipid biosynthesis</keyword>
<evidence type="ECO:0000313" key="14">
    <source>
        <dbReference type="EMBL" id="MBB3731456.1"/>
    </source>
</evidence>
<organism evidence="14 15">
    <name type="scientific">Nonomuraea dietziae</name>
    <dbReference type="NCBI Taxonomy" id="65515"/>
    <lineage>
        <taxon>Bacteria</taxon>
        <taxon>Bacillati</taxon>
        <taxon>Actinomycetota</taxon>
        <taxon>Actinomycetes</taxon>
        <taxon>Streptosporangiales</taxon>
        <taxon>Streptosporangiaceae</taxon>
        <taxon>Nonomuraea</taxon>
    </lineage>
</organism>